<feature type="transmembrane region" description="Helical" evidence="1">
    <location>
        <begin position="12"/>
        <end position="31"/>
    </location>
</feature>
<dbReference type="InterPro" id="IPR046664">
    <property type="entry name" value="DUF6773"/>
</dbReference>
<name>A0A0R2H3X3_WEIVI</name>
<gene>
    <name evidence="2" type="ORF">IV50_GL000611</name>
</gene>
<comment type="caution">
    <text evidence="2">The sequence shown here is derived from an EMBL/GenBank/DDBJ whole genome shotgun (WGS) entry which is preliminary data.</text>
</comment>
<dbReference type="EMBL" id="JQBM01000002">
    <property type="protein sequence ID" value="KRN46342.1"/>
    <property type="molecule type" value="Genomic_DNA"/>
</dbReference>
<dbReference type="PATRIC" id="fig|1629.5.peg.616"/>
<evidence type="ECO:0000256" key="1">
    <source>
        <dbReference type="SAM" id="Phobius"/>
    </source>
</evidence>
<keyword evidence="3" id="KW-1185">Reference proteome</keyword>
<sequence length="119" mass="13601">MNVLKADFSQYAVELFTIIFMLVYVGLGYIIKGIEWDPKLALANPIVFSFIVGIGVTLLNAMTNYSRYTKVYEQKGLSLYLVVLALTFGFAFIVALILSISFKCLMKWRQKKIEQELDQ</sequence>
<accession>A0A0R2H3X3</accession>
<keyword evidence="1" id="KW-1133">Transmembrane helix</keyword>
<feature type="transmembrane region" description="Helical" evidence="1">
    <location>
        <begin position="40"/>
        <end position="59"/>
    </location>
</feature>
<dbReference type="AlphaFoldDB" id="A0A0R2H3X3"/>
<proteinExistence type="predicted"/>
<dbReference type="Pfam" id="PF20563">
    <property type="entry name" value="DUF6773"/>
    <property type="match status" value="1"/>
</dbReference>
<organism evidence="2 3">
    <name type="scientific">Weissella viridescens</name>
    <name type="common">Lactobacillus viridescens</name>
    <dbReference type="NCBI Taxonomy" id="1629"/>
    <lineage>
        <taxon>Bacteria</taxon>
        <taxon>Bacillati</taxon>
        <taxon>Bacillota</taxon>
        <taxon>Bacilli</taxon>
        <taxon>Lactobacillales</taxon>
        <taxon>Lactobacillaceae</taxon>
        <taxon>Weissella</taxon>
    </lineage>
</organism>
<keyword evidence="1" id="KW-0812">Transmembrane</keyword>
<protein>
    <submittedName>
        <fullName evidence="2">Uncharacterized protein</fullName>
    </submittedName>
</protein>
<feature type="transmembrane region" description="Helical" evidence="1">
    <location>
        <begin position="79"/>
        <end position="102"/>
    </location>
</feature>
<evidence type="ECO:0000313" key="3">
    <source>
        <dbReference type="Proteomes" id="UP000051992"/>
    </source>
</evidence>
<reference evidence="2 3" key="1">
    <citation type="journal article" date="2015" name="Genome Announc.">
        <title>Expanding the biotechnology potential of lactobacilli through comparative genomics of 213 strains and associated genera.</title>
        <authorList>
            <person name="Sun Z."/>
            <person name="Harris H.M."/>
            <person name="McCann A."/>
            <person name="Guo C."/>
            <person name="Argimon S."/>
            <person name="Zhang W."/>
            <person name="Yang X."/>
            <person name="Jeffery I.B."/>
            <person name="Cooney J.C."/>
            <person name="Kagawa T.F."/>
            <person name="Liu W."/>
            <person name="Song Y."/>
            <person name="Salvetti E."/>
            <person name="Wrobel A."/>
            <person name="Rasinkangas P."/>
            <person name="Parkhill J."/>
            <person name="Rea M.C."/>
            <person name="O'Sullivan O."/>
            <person name="Ritari J."/>
            <person name="Douillard F.P."/>
            <person name="Paul Ross R."/>
            <person name="Yang R."/>
            <person name="Briner A.E."/>
            <person name="Felis G.E."/>
            <person name="de Vos W.M."/>
            <person name="Barrangou R."/>
            <person name="Klaenhammer T.R."/>
            <person name="Caufield P.W."/>
            <person name="Cui Y."/>
            <person name="Zhang H."/>
            <person name="O'Toole P.W."/>
        </authorList>
    </citation>
    <scope>NUCLEOTIDE SEQUENCE [LARGE SCALE GENOMIC DNA]</scope>
    <source>
        <strain evidence="2 3">DSM 20410</strain>
    </source>
</reference>
<keyword evidence="1" id="KW-0472">Membrane</keyword>
<dbReference type="Proteomes" id="UP000051992">
    <property type="component" value="Unassembled WGS sequence"/>
</dbReference>
<evidence type="ECO:0000313" key="2">
    <source>
        <dbReference type="EMBL" id="KRN46342.1"/>
    </source>
</evidence>